<accession>A0A218Z147</accession>
<feature type="region of interest" description="Disordered" evidence="5">
    <location>
        <begin position="538"/>
        <end position="572"/>
    </location>
</feature>
<feature type="compositionally biased region" description="Low complexity" evidence="5">
    <location>
        <begin position="1058"/>
        <end position="1071"/>
    </location>
</feature>
<dbReference type="GO" id="GO:0038202">
    <property type="term" value="P:TORC1 signaling"/>
    <property type="evidence" value="ECO:0007669"/>
    <property type="project" value="TreeGrafter"/>
</dbReference>
<protein>
    <recommendedName>
        <fullName evidence="2">Nitrogen permease regulator 3</fullName>
    </recommendedName>
    <alternativeName>
        <fullName evidence="4">Required for meiotic nuclear division protein 11</fullName>
    </alternativeName>
</protein>
<feature type="compositionally biased region" description="Basic and acidic residues" evidence="5">
    <location>
        <begin position="689"/>
        <end position="698"/>
    </location>
</feature>
<comment type="caution">
    <text evidence="7">The sequence shown here is derived from an EMBL/GenBank/DDBJ whole genome shotgun (WGS) entry which is preliminary data.</text>
</comment>
<feature type="domain" description="GATOR1 complex protein NPRL3 C-terminal HTH" evidence="6">
    <location>
        <begin position="1144"/>
        <end position="1204"/>
    </location>
</feature>
<feature type="region of interest" description="Disordered" evidence="5">
    <location>
        <begin position="659"/>
        <end position="713"/>
    </location>
</feature>
<dbReference type="PANTHER" id="PTHR13153">
    <property type="entry name" value="CGTHBA PROTEIN -14 GENE PROTEIN"/>
    <property type="match status" value="1"/>
</dbReference>
<keyword evidence="8" id="KW-1185">Reference proteome</keyword>
<comment type="similarity">
    <text evidence="1">Belongs to the NPR3 family.</text>
</comment>
<dbReference type="Pfam" id="PF03666">
    <property type="entry name" value="NPR3"/>
    <property type="match status" value="1"/>
</dbReference>
<dbReference type="OrthoDB" id="18648at2759"/>
<dbReference type="PANTHER" id="PTHR13153:SF5">
    <property type="entry name" value="GATOR COMPLEX PROTEIN NPRL3"/>
    <property type="match status" value="1"/>
</dbReference>
<evidence type="ECO:0000256" key="3">
    <source>
        <dbReference type="ARBA" id="ARBA00025376"/>
    </source>
</evidence>
<organism evidence="7 8">
    <name type="scientific">Diplocarpon coronariae</name>
    <dbReference type="NCBI Taxonomy" id="2795749"/>
    <lineage>
        <taxon>Eukaryota</taxon>
        <taxon>Fungi</taxon>
        <taxon>Dikarya</taxon>
        <taxon>Ascomycota</taxon>
        <taxon>Pezizomycotina</taxon>
        <taxon>Leotiomycetes</taxon>
        <taxon>Helotiales</taxon>
        <taxon>Drepanopezizaceae</taxon>
        <taxon>Diplocarpon</taxon>
    </lineage>
</organism>
<dbReference type="Proteomes" id="UP000242519">
    <property type="component" value="Unassembled WGS sequence"/>
</dbReference>
<dbReference type="InterPro" id="IPR005365">
    <property type="entry name" value="Npr3"/>
</dbReference>
<comment type="function">
    <text evidence="3">Mediates inactivation of the TORC1 complex in response to amino acid starvation. Required for meiotic nuclear division.</text>
</comment>
<dbReference type="GO" id="GO:0010508">
    <property type="term" value="P:positive regulation of autophagy"/>
    <property type="evidence" value="ECO:0007669"/>
    <property type="project" value="TreeGrafter"/>
</dbReference>
<evidence type="ECO:0000256" key="4">
    <source>
        <dbReference type="ARBA" id="ARBA00030028"/>
    </source>
</evidence>
<dbReference type="InParanoid" id="A0A218Z147"/>
<dbReference type="EMBL" id="MZNU01000258">
    <property type="protein sequence ID" value="OWP01777.1"/>
    <property type="molecule type" value="Genomic_DNA"/>
</dbReference>
<dbReference type="STRING" id="503106.A0A218Z147"/>
<dbReference type="GO" id="GO:0034198">
    <property type="term" value="P:cellular response to amino acid starvation"/>
    <property type="evidence" value="ECO:0007669"/>
    <property type="project" value="TreeGrafter"/>
</dbReference>
<evidence type="ECO:0000256" key="2">
    <source>
        <dbReference type="ARBA" id="ARBA00017880"/>
    </source>
</evidence>
<dbReference type="InterPro" id="IPR056603">
    <property type="entry name" value="HTH_NPRL3"/>
</dbReference>
<dbReference type="GO" id="GO:1990130">
    <property type="term" value="C:GATOR1 complex"/>
    <property type="evidence" value="ECO:0007669"/>
    <property type="project" value="TreeGrafter"/>
</dbReference>
<sequence>MTFDNVNQNVFGLTALIVSLVALLTTTLQVLQQYFSSAEGYRRCAESVMGMWAQGTHRRLRLQEFRIEVVFETPVIFVAKPTNDRGPIPKKDIHYIDGTRNSYEKTRVLQPEAQILADDNATARVHTADDEKASWVVFLSALQLQEQKSRAWDLEMRTRKPLRDGCEKPKEPAHMLAVGLQIKTRSWDFIPSSITKPYATTAICHLVEMMSMLGLYWKVFDQSAWNLRAEGNGFILTSTTVHGLGVMVQFATTGSSNFKENRIIPCVAVKELAFGTVPNIFEDDLYLNREKETQSLDLVFGTAKDVETTLESLGCQAETLKRYNKDHRHIFSVSFEIIGMLSKVFRIRGSNFRMLPNPTADSWLKKIGAKASWKIISLMDVFQFKLAEFIFGEGLHPDHPISKISAQWKRITELDCSDEANLSLEVREAIHDALDKQTDFLLSIRQLNVLNVLVAHITKVMEVLDDPVSPLNVIVLANKEVALMNFYFQDIRLAVVGSTGMAYPTALMECGLISIALVIRSRDGPRFVFHYPAHPNTKTPRRRGLYGTELDESSSEDDSQPPDSSDLDDGGLANLSSKVQSLDMGEVTEKRDHVGPLERDDHYDNQNGEHVVPWERLFDFHTTDLESILTPSKAYHKKKFELSLDPLYFVSYPMHVHPNGSWDKKKQKRPRKSKGPDIDTGASGKARPAKPEAKDKSGSETPAENTSENGDDHGGMTMFNVVFILNVPKDEADELIHTIYEHVIKKLNKAMKHAQATANYVWKESEMILLMKEKAREERRAMCWLWTEILLKSTLAGIIRDVFVAISENKIVTFSVRSKPPEDMSLQIPIPSFLMSIPSLTEKAMPGLLLTTANPYIDEEGVEDPSYINKHFALLLLDDESKIIPEIQADDTELSAPLIECIRLCKPTLSLHQVAQMNSIEVGSLIILANHLIQYRRAVAIPPLHAREVYIVSPNCDNRKLPIASVAWKKAFPLAPSLSSFLATLSVAPRQYKIHAPSKDHRPTYLEMLAWLIRGGWVTQLRTFAWILVWPEIIYEVEYQLRLEAIEKARKGMRSHTGSSESAGSESAGESSPDRSAPWTTEQVAENARLERLADKVAKQAAEEAADFAKLPAPAATEHPSNNKADHLKSIAPYIIRNPHKVSHEESLYIAALSKRLTEPRAKECWPRFTRYFNGTEALEMIALRENMKRKETWGILTNYQEHLLICRHW</sequence>
<evidence type="ECO:0000259" key="6">
    <source>
        <dbReference type="Pfam" id="PF24064"/>
    </source>
</evidence>
<feature type="region of interest" description="Disordered" evidence="5">
    <location>
        <begin position="1054"/>
        <end position="1083"/>
    </location>
</feature>
<gene>
    <name evidence="7" type="ORF">B2J93_471</name>
</gene>
<name>A0A218Z147_9HELO</name>
<evidence type="ECO:0000313" key="7">
    <source>
        <dbReference type="EMBL" id="OWP01777.1"/>
    </source>
</evidence>
<dbReference type="Pfam" id="PF24064">
    <property type="entry name" value="HTH_NPRL3"/>
    <property type="match status" value="1"/>
</dbReference>
<dbReference type="GO" id="GO:1904262">
    <property type="term" value="P:negative regulation of TORC1 signaling"/>
    <property type="evidence" value="ECO:0007669"/>
    <property type="project" value="TreeGrafter"/>
</dbReference>
<proteinExistence type="inferred from homology"/>
<feature type="compositionally biased region" description="Polar residues" evidence="5">
    <location>
        <begin position="699"/>
        <end position="708"/>
    </location>
</feature>
<evidence type="ECO:0000313" key="8">
    <source>
        <dbReference type="Proteomes" id="UP000242519"/>
    </source>
</evidence>
<reference evidence="7 8" key="1">
    <citation type="submission" date="2017-04" db="EMBL/GenBank/DDBJ databases">
        <title>Draft genome sequence of Marssonina coronaria NL1: causal agent of apple blotch.</title>
        <authorList>
            <person name="Cheng Q."/>
        </authorList>
    </citation>
    <scope>NUCLEOTIDE SEQUENCE [LARGE SCALE GENOMIC DNA]</scope>
    <source>
        <strain evidence="7 8">NL1</strain>
    </source>
</reference>
<evidence type="ECO:0000256" key="1">
    <source>
        <dbReference type="ARBA" id="ARBA00010546"/>
    </source>
</evidence>
<evidence type="ECO:0000256" key="5">
    <source>
        <dbReference type="SAM" id="MobiDB-lite"/>
    </source>
</evidence>
<dbReference type="AlphaFoldDB" id="A0A218Z147"/>
<feature type="compositionally biased region" description="Acidic residues" evidence="5">
    <location>
        <begin position="549"/>
        <end position="569"/>
    </location>
</feature>